<dbReference type="EMBL" id="CH991543">
    <property type="protein sequence ID" value="EDQ92749.1"/>
    <property type="molecule type" value="Genomic_DNA"/>
</dbReference>
<evidence type="ECO:0000256" key="1">
    <source>
        <dbReference type="SAM" id="SignalP"/>
    </source>
</evidence>
<name>A9UNS3_MONBE</name>
<keyword evidence="1" id="KW-0732">Signal</keyword>
<reference evidence="2 3" key="1">
    <citation type="journal article" date="2008" name="Nature">
        <title>The genome of the choanoflagellate Monosiga brevicollis and the origin of metazoans.</title>
        <authorList>
            <consortium name="JGI Sequencing"/>
            <person name="King N."/>
            <person name="Westbrook M.J."/>
            <person name="Young S.L."/>
            <person name="Kuo A."/>
            <person name="Abedin M."/>
            <person name="Chapman J."/>
            <person name="Fairclough S."/>
            <person name="Hellsten U."/>
            <person name="Isogai Y."/>
            <person name="Letunic I."/>
            <person name="Marr M."/>
            <person name="Pincus D."/>
            <person name="Putnam N."/>
            <person name="Rokas A."/>
            <person name="Wright K.J."/>
            <person name="Zuzow R."/>
            <person name="Dirks W."/>
            <person name="Good M."/>
            <person name="Goodstein D."/>
            <person name="Lemons D."/>
            <person name="Li W."/>
            <person name="Lyons J.B."/>
            <person name="Morris A."/>
            <person name="Nichols S."/>
            <person name="Richter D.J."/>
            <person name="Salamov A."/>
            <person name="Bork P."/>
            <person name="Lim W.A."/>
            <person name="Manning G."/>
            <person name="Miller W.T."/>
            <person name="McGinnis W."/>
            <person name="Shapiro H."/>
            <person name="Tjian R."/>
            <person name="Grigoriev I.V."/>
            <person name="Rokhsar D."/>
        </authorList>
    </citation>
    <scope>NUCLEOTIDE SEQUENCE [LARGE SCALE GENOMIC DNA]</scope>
    <source>
        <strain evidence="3">MX1 / ATCC 50154</strain>
    </source>
</reference>
<accession>A9UNS3</accession>
<dbReference type="Proteomes" id="UP000001357">
    <property type="component" value="Unassembled WGS sequence"/>
</dbReference>
<dbReference type="RefSeq" id="XP_001742511.1">
    <property type="nucleotide sequence ID" value="XM_001742459.1"/>
</dbReference>
<evidence type="ECO:0000313" key="3">
    <source>
        <dbReference type="Proteomes" id="UP000001357"/>
    </source>
</evidence>
<feature type="signal peptide" evidence="1">
    <location>
        <begin position="1"/>
        <end position="28"/>
    </location>
</feature>
<evidence type="ECO:0000313" key="2">
    <source>
        <dbReference type="EMBL" id="EDQ92749.1"/>
    </source>
</evidence>
<dbReference type="AlphaFoldDB" id="A9UNS3"/>
<proteinExistence type="predicted"/>
<sequence length="192" mass="20720">MGAHGALAPALLAVLTVLLLHLAVPVRTAPTILVQKKANQSTLLDGCRNAPVWTSCMRAFCDVSEIDMNYNRPSISQQIATAKRLIREGRSILTFGYKPQTVHVFSQVLAGIHDEPGFKGAILVCTGEAPEPKLGKVLPDPKVLSVWASHIDQAPHPKLKPIPLGFNFHSAMTKRSYEVGGSQQGRVAARNA</sequence>
<organism evidence="2 3">
    <name type="scientific">Monosiga brevicollis</name>
    <name type="common">Choanoflagellate</name>
    <dbReference type="NCBI Taxonomy" id="81824"/>
    <lineage>
        <taxon>Eukaryota</taxon>
        <taxon>Choanoflagellata</taxon>
        <taxon>Craspedida</taxon>
        <taxon>Salpingoecidae</taxon>
        <taxon>Monosiga</taxon>
    </lineage>
</organism>
<dbReference type="InParanoid" id="A9UNS3"/>
<feature type="chain" id="PRO_5002742263" evidence="1">
    <location>
        <begin position="29"/>
        <end position="192"/>
    </location>
</feature>
<dbReference type="GeneID" id="5887976"/>
<keyword evidence="3" id="KW-1185">Reference proteome</keyword>
<gene>
    <name evidence="2" type="ORF">MONBRDRAFT_21843</name>
</gene>
<dbReference type="KEGG" id="mbr:MONBRDRAFT_21843"/>
<protein>
    <submittedName>
        <fullName evidence="2">Uncharacterized protein</fullName>
    </submittedName>
</protein>